<dbReference type="Proteomes" id="UP000050331">
    <property type="component" value="Chromosome"/>
</dbReference>
<dbReference type="InterPro" id="IPR036046">
    <property type="entry name" value="Acylphosphatase-like_dom_sf"/>
</dbReference>
<evidence type="ECO:0000259" key="7">
    <source>
        <dbReference type="PROSITE" id="PS50975"/>
    </source>
</evidence>
<proteinExistence type="inferred from homology"/>
<dbReference type="Gene3D" id="3.30.70.100">
    <property type="match status" value="1"/>
</dbReference>
<dbReference type="GO" id="GO:0046872">
    <property type="term" value="F:metal ion binding"/>
    <property type="evidence" value="ECO:0007669"/>
    <property type="project" value="InterPro"/>
</dbReference>
<organism evidence="9 10">
    <name type="scientific">Lentibacillus amyloliquefaciens</name>
    <dbReference type="NCBI Taxonomy" id="1472767"/>
    <lineage>
        <taxon>Bacteria</taxon>
        <taxon>Bacillati</taxon>
        <taxon>Bacillota</taxon>
        <taxon>Bacilli</taxon>
        <taxon>Bacillales</taxon>
        <taxon>Bacillaceae</taxon>
        <taxon>Lentibacillus</taxon>
    </lineage>
</organism>
<evidence type="ECO:0000256" key="5">
    <source>
        <dbReference type="RuleBase" id="RU004168"/>
    </source>
</evidence>
<dbReference type="SUPFAM" id="SSF54975">
    <property type="entry name" value="Acylphosphatase/BLUF domain-like"/>
    <property type="match status" value="1"/>
</dbReference>
<dbReference type="PANTHER" id="PTHR21621">
    <property type="entry name" value="RIBOSOMAL PROTEIN S6 MODIFICATION PROTEIN"/>
    <property type="match status" value="1"/>
</dbReference>
<dbReference type="PANTHER" id="PTHR21621:SF0">
    <property type="entry name" value="BETA-CITRYLGLUTAMATE SYNTHASE B-RELATED"/>
    <property type="match status" value="1"/>
</dbReference>
<dbReference type="PROSITE" id="PS51160">
    <property type="entry name" value="ACYLPHOSPHATASE_3"/>
    <property type="match status" value="1"/>
</dbReference>
<evidence type="ECO:0000256" key="4">
    <source>
        <dbReference type="PROSITE-ProRule" id="PRU00520"/>
    </source>
</evidence>
<dbReference type="InterPro" id="IPR001792">
    <property type="entry name" value="Acylphosphatase-like_dom"/>
</dbReference>
<protein>
    <recommendedName>
        <fullName evidence="1">Acylphosphatase</fullName>
    </recommendedName>
    <alternativeName>
        <fullName evidence="2">Acylphosphate phosphohydrolase</fullName>
    </alternativeName>
</protein>
<dbReference type="InterPro" id="IPR011761">
    <property type="entry name" value="ATP-grasp"/>
</dbReference>
<dbReference type="GO" id="GO:0018169">
    <property type="term" value="F:ribosomal S6-glutamic acid ligase activity"/>
    <property type="evidence" value="ECO:0007669"/>
    <property type="project" value="TreeGrafter"/>
</dbReference>
<dbReference type="SUPFAM" id="SSF56059">
    <property type="entry name" value="Glutathione synthetase ATP-binding domain-like"/>
    <property type="match status" value="1"/>
</dbReference>
<reference evidence="9 10" key="1">
    <citation type="submission" date="2016-01" db="EMBL/GenBank/DDBJ databases">
        <title>Complete genome sequence of strain Lentibacillus amyloliquefaciens LAM0015T isolated from saline sediment.</title>
        <authorList>
            <person name="Wang J.-L."/>
            <person name="He M.-X."/>
        </authorList>
    </citation>
    <scope>NUCLEOTIDE SEQUENCE [LARGE SCALE GENOMIC DNA]</scope>
    <source>
        <strain evidence="9 10">LAM0015</strain>
    </source>
</reference>
<comment type="caution">
    <text evidence="4">Lacks conserved residue(s) required for the propagation of feature annotation.</text>
</comment>
<evidence type="ECO:0000256" key="3">
    <source>
        <dbReference type="PROSITE-ProRule" id="PRU00409"/>
    </source>
</evidence>
<feature type="domain" description="Acylphosphatase-like" evidence="8">
    <location>
        <begin position="399"/>
        <end position="486"/>
    </location>
</feature>
<feature type="coiled-coil region" evidence="6">
    <location>
        <begin position="488"/>
        <end position="515"/>
    </location>
</feature>
<evidence type="ECO:0000256" key="6">
    <source>
        <dbReference type="SAM" id="Coils"/>
    </source>
</evidence>
<keyword evidence="3" id="KW-0067">ATP-binding</keyword>
<comment type="similarity">
    <text evidence="5">Belongs to the acylphosphatase family.</text>
</comment>
<gene>
    <name evidence="9" type="ORF">AOX59_15975</name>
</gene>
<keyword evidence="3" id="KW-0547">Nucleotide-binding</keyword>
<dbReference type="OrthoDB" id="9803907at2"/>
<dbReference type="InterPro" id="IPR005479">
    <property type="entry name" value="CPAse_ATP-bd"/>
</dbReference>
<dbReference type="PROSITE" id="PS50975">
    <property type="entry name" value="ATP_GRASP"/>
    <property type="match status" value="1"/>
</dbReference>
<evidence type="ECO:0000256" key="1">
    <source>
        <dbReference type="ARBA" id="ARBA00015991"/>
    </source>
</evidence>
<dbReference type="STRING" id="1472767.AOX59_15975"/>
<keyword evidence="10" id="KW-1185">Reference proteome</keyword>
<dbReference type="GO" id="GO:0009432">
    <property type="term" value="P:SOS response"/>
    <property type="evidence" value="ECO:0007669"/>
    <property type="project" value="TreeGrafter"/>
</dbReference>
<evidence type="ECO:0000313" key="10">
    <source>
        <dbReference type="Proteomes" id="UP000050331"/>
    </source>
</evidence>
<keyword evidence="6" id="KW-0175">Coiled coil</keyword>
<name>A0A0U4F8N2_9BACI</name>
<dbReference type="Pfam" id="PF00708">
    <property type="entry name" value="Acylphosphatase"/>
    <property type="match status" value="1"/>
</dbReference>
<dbReference type="EMBL" id="CP013862">
    <property type="protein sequence ID" value="ALX49942.1"/>
    <property type="molecule type" value="Genomic_DNA"/>
</dbReference>
<dbReference type="GO" id="GO:0005524">
    <property type="term" value="F:ATP binding"/>
    <property type="evidence" value="ECO:0007669"/>
    <property type="project" value="UniProtKB-UniRule"/>
</dbReference>
<dbReference type="RefSeq" id="WP_068446936.1">
    <property type="nucleotide sequence ID" value="NZ_CP013862.1"/>
</dbReference>
<dbReference type="KEGG" id="lao:AOX59_15975"/>
<evidence type="ECO:0000256" key="2">
    <source>
        <dbReference type="ARBA" id="ARBA00032904"/>
    </source>
</evidence>
<evidence type="ECO:0000259" key="8">
    <source>
        <dbReference type="PROSITE" id="PS51160"/>
    </source>
</evidence>
<dbReference type="AlphaFoldDB" id="A0A0U4F8N2"/>
<sequence length="542" mass="61157">MVENNTEWLPHLSSEIISEAHGNLLDAYAVALEGWRRGLTLRWHVKNSEKFSEMYTWYVDNPGQLFSLSSKDRTHYFFRTRGDKVSNEAVVIGKDKEKTKQTLKEAGVPVPDGRQFTEEATDDTIIEYANEIGYPVVLKPTDGSFGRGVISNITSAGELGYSLTYVRSELNYPDVIIESYIPGKEYRLYVVGDKVVGAMNRIPPNVTGDGVNSIESLIELKNKERELNPRLVSCPINVNEDVIEYMGRKGYSLATVPEPGEQVFLSDKSNISLGGDPVDVIDELPNEIKDTAVNAIKAVPRLFHGAVDLIIHIDKPASEAGFVIELNPTAQLGGLLYPIKGEPRDIPAAIIDYYFPETVALKVNKKQTYFDFQDVLEPLQSRDANTTTVTPSPMEKLHAKKYTVSGEVQDIGYHRGLRKQAFERELHGFVMNMENGDIEVVVAGTDPEMVDDFRNGLLEDEERSHIMEIQVQDYEEPIKVGFEIKADLKTQREEIKQFKQEFEVTELAMKRAEVQRRKFYGSLSWRATKPIRLAGALLKKFK</sequence>
<dbReference type="Pfam" id="PF02786">
    <property type="entry name" value="CPSase_L_D2"/>
    <property type="match status" value="1"/>
</dbReference>
<dbReference type="GO" id="GO:0005737">
    <property type="term" value="C:cytoplasm"/>
    <property type="evidence" value="ECO:0007669"/>
    <property type="project" value="TreeGrafter"/>
</dbReference>
<feature type="domain" description="ATP-grasp" evidence="7">
    <location>
        <begin position="100"/>
        <end position="355"/>
    </location>
</feature>
<evidence type="ECO:0000313" key="9">
    <source>
        <dbReference type="EMBL" id="ALX49942.1"/>
    </source>
</evidence>
<dbReference type="Gene3D" id="3.30.470.20">
    <property type="entry name" value="ATP-grasp fold, B domain"/>
    <property type="match status" value="2"/>
</dbReference>
<accession>A0A0U4F8N2</accession>